<dbReference type="KEGG" id="nzs:SLY_0415"/>
<comment type="function">
    <text evidence="2">One of several proteins that assist in the late maturation steps of the functional core of the 30S ribosomal subunit. Associates with free 30S ribosomal subunits (but not with 30S subunits that are part of 70S ribosomes or polysomes). Required for efficient processing of 16S rRNA. May interact with the 5'-terminal helix region of 16S rRNA.</text>
</comment>
<dbReference type="EMBL" id="CP002548">
    <property type="protein sequence ID" value="AGL90335.1"/>
    <property type="molecule type" value="Genomic_DNA"/>
</dbReference>
<dbReference type="AlphaFoldDB" id="R4RLX3"/>
<dbReference type="NCBIfam" id="TIGR00082">
    <property type="entry name" value="rbfA"/>
    <property type="match status" value="1"/>
</dbReference>
<dbReference type="Proteomes" id="UP000013941">
    <property type="component" value="Chromosome"/>
</dbReference>
<accession>R4RLX3</accession>
<dbReference type="InterPro" id="IPR000238">
    <property type="entry name" value="RbfA"/>
</dbReference>
<keyword evidence="2" id="KW-0963">Cytoplasm</keyword>
<keyword evidence="1 2" id="KW-0690">Ribosome biogenesis</keyword>
<dbReference type="PANTHER" id="PTHR33515:SF1">
    <property type="entry name" value="RIBOSOME-BINDING FACTOR A, CHLOROPLASTIC-RELATED"/>
    <property type="match status" value="1"/>
</dbReference>
<sequence length="116" mass="13323">MKMTATTAERMASAIKKELVLINTIIQDEQIGYINLTDVQVTKDLSFANVYYTILSDSPDILKLASNAIEENKVVIRMELAKKIKNFRKIPDLVFKYDKSLSYGRHIENILKDIKK</sequence>
<dbReference type="PANTHER" id="PTHR33515">
    <property type="entry name" value="RIBOSOME-BINDING FACTOR A, CHLOROPLASTIC-RELATED"/>
    <property type="match status" value="1"/>
</dbReference>
<gene>
    <name evidence="2 3" type="primary">rbfA</name>
    <name evidence="3" type="ORF">SLY_0415</name>
</gene>
<dbReference type="SUPFAM" id="SSF89919">
    <property type="entry name" value="Ribosome-binding factor A, RbfA"/>
    <property type="match status" value="1"/>
</dbReference>
<reference evidence="3 4" key="1">
    <citation type="journal article" date="2013" name="BMC Genomics">
        <title>Comparison of the complete genome sequence of two closely related isolates of 'Candidatus Phytoplasma australiense' reveals genome plasticity.</title>
        <authorList>
            <person name="Andersen M.T."/>
            <person name="Liefting L.W."/>
            <person name="Havukkala I."/>
            <person name="Beever R.E."/>
        </authorList>
    </citation>
    <scope>NUCLEOTIDE SEQUENCE [LARGE SCALE GENOMIC DNA]</scope>
    <source>
        <strain evidence="3 4">NZSb11</strain>
    </source>
</reference>
<comment type="subunit">
    <text evidence="2">Monomer. Binds 30S ribosomal subunits, but not 50S ribosomal subunits or 70S ribosomes.</text>
</comment>
<dbReference type="Pfam" id="PF02033">
    <property type="entry name" value="RBFA"/>
    <property type="match status" value="1"/>
</dbReference>
<dbReference type="HOGENOM" id="CLU_089475_3_1_14"/>
<dbReference type="GO" id="GO:0043024">
    <property type="term" value="F:ribosomal small subunit binding"/>
    <property type="evidence" value="ECO:0007669"/>
    <property type="project" value="TreeGrafter"/>
</dbReference>
<dbReference type="HAMAP" id="MF_00003">
    <property type="entry name" value="RbfA"/>
    <property type="match status" value="1"/>
</dbReference>
<comment type="similarity">
    <text evidence="2">Belongs to the RbfA family.</text>
</comment>
<protein>
    <recommendedName>
        <fullName evidence="2">Ribosome-binding factor A</fullName>
    </recommendedName>
</protein>
<evidence type="ECO:0000313" key="3">
    <source>
        <dbReference type="EMBL" id="AGL90335.1"/>
    </source>
</evidence>
<dbReference type="Gene3D" id="3.30.300.20">
    <property type="match status" value="1"/>
</dbReference>
<proteinExistence type="inferred from homology"/>
<dbReference type="GO" id="GO:0030490">
    <property type="term" value="P:maturation of SSU-rRNA"/>
    <property type="evidence" value="ECO:0007669"/>
    <property type="project" value="UniProtKB-UniRule"/>
</dbReference>
<evidence type="ECO:0000256" key="2">
    <source>
        <dbReference type="HAMAP-Rule" id="MF_00003"/>
    </source>
</evidence>
<dbReference type="InterPro" id="IPR023799">
    <property type="entry name" value="RbfA_dom_sf"/>
</dbReference>
<dbReference type="InterPro" id="IPR015946">
    <property type="entry name" value="KH_dom-like_a/b"/>
</dbReference>
<dbReference type="GO" id="GO:0005829">
    <property type="term" value="C:cytosol"/>
    <property type="evidence" value="ECO:0007669"/>
    <property type="project" value="TreeGrafter"/>
</dbReference>
<evidence type="ECO:0000256" key="1">
    <source>
        <dbReference type="ARBA" id="ARBA00022517"/>
    </source>
</evidence>
<keyword evidence="4" id="KW-1185">Reference proteome</keyword>
<organism evidence="3 4">
    <name type="scientific">Strawberry lethal yellows phytoplasma (CPA) str. NZSb11</name>
    <dbReference type="NCBI Taxonomy" id="980422"/>
    <lineage>
        <taxon>Bacteria</taxon>
        <taxon>Bacillati</taxon>
        <taxon>Mycoplasmatota</taxon>
        <taxon>Mollicutes</taxon>
        <taxon>Acholeplasmatales</taxon>
        <taxon>Acholeplasmataceae</taxon>
        <taxon>Candidatus Phytoplasma</taxon>
        <taxon>16SrXII (Stolbur group)</taxon>
    </lineage>
</organism>
<dbReference type="PATRIC" id="fig|980422.3.peg.386"/>
<evidence type="ECO:0000313" key="4">
    <source>
        <dbReference type="Proteomes" id="UP000013941"/>
    </source>
</evidence>
<comment type="subcellular location">
    <subcellularLocation>
        <location evidence="2">Cytoplasm</location>
    </subcellularLocation>
</comment>
<name>R4RLX3_PHYAS</name>